<name>A0ABT7C832_9MICO</name>
<protein>
    <submittedName>
        <fullName evidence="5">DNA-binding response regulator</fullName>
    </submittedName>
</protein>
<organism evidence="5 6">
    <name type="scientific">Gulosibacter molinativorax</name>
    <dbReference type="NCBI Taxonomy" id="256821"/>
    <lineage>
        <taxon>Bacteria</taxon>
        <taxon>Bacillati</taxon>
        <taxon>Actinomycetota</taxon>
        <taxon>Actinomycetes</taxon>
        <taxon>Micrococcales</taxon>
        <taxon>Microbacteriaceae</taxon>
        <taxon>Gulosibacter</taxon>
    </lineage>
</organism>
<keyword evidence="6" id="KW-1185">Reference proteome</keyword>
<sequence length="124" mass="13301">MADVVLVDPHRLIRAGISLILHAQPDFQVIGETDCGENAIELVRTLNPDVLCIAARMEGVDGLEVTRRVRAMSDIRQPRILLLVGSKDGDVSHEGEAVGADAVVAKYATPESIVMAFRAALVSN</sequence>
<accession>A0ABT7C832</accession>
<dbReference type="EMBL" id="PXVD01000012">
    <property type="protein sequence ID" value="MDJ1371365.1"/>
    <property type="molecule type" value="Genomic_DNA"/>
</dbReference>
<dbReference type="SMART" id="SM00448">
    <property type="entry name" value="REC"/>
    <property type="match status" value="1"/>
</dbReference>
<dbReference type="InterPro" id="IPR001789">
    <property type="entry name" value="Sig_transdc_resp-reg_receiver"/>
</dbReference>
<dbReference type="Gene3D" id="3.40.50.2300">
    <property type="match status" value="1"/>
</dbReference>
<evidence type="ECO:0000313" key="6">
    <source>
        <dbReference type="Proteomes" id="UP001170379"/>
    </source>
</evidence>
<proteinExistence type="predicted"/>
<reference evidence="5" key="2">
    <citation type="journal article" date="2022" name="Sci. Rep.">
        <title>In silico prediction of the enzymes involved in the degradation of the herbicide molinate by Gulosibacter molinativorax ON4T.</title>
        <authorList>
            <person name="Lopes A.R."/>
            <person name="Bunin E."/>
            <person name="Viana A.T."/>
            <person name="Froufe H."/>
            <person name="Munoz-Merida A."/>
            <person name="Pinho D."/>
            <person name="Figueiredo J."/>
            <person name="Barroso C."/>
            <person name="Vaz-Moreira I."/>
            <person name="Bellanger X."/>
            <person name="Egas C."/>
            <person name="Nunes O.C."/>
        </authorList>
    </citation>
    <scope>NUCLEOTIDE SEQUENCE</scope>
    <source>
        <strain evidence="5">ON4</strain>
    </source>
</reference>
<keyword evidence="1" id="KW-0597">Phosphoprotein</keyword>
<evidence type="ECO:0000256" key="1">
    <source>
        <dbReference type="ARBA" id="ARBA00022553"/>
    </source>
</evidence>
<gene>
    <name evidence="5" type="ORF">C7K25_08285</name>
</gene>
<reference evidence="5" key="1">
    <citation type="submission" date="2018-03" db="EMBL/GenBank/DDBJ databases">
        <authorList>
            <person name="Nunes O.C."/>
            <person name="Lopes A.R."/>
            <person name="Froufe H."/>
            <person name="Munoz-Merida A."/>
            <person name="Barroso C."/>
            <person name="Egas C."/>
        </authorList>
    </citation>
    <scope>NUCLEOTIDE SEQUENCE</scope>
    <source>
        <strain evidence="5">ON4</strain>
    </source>
</reference>
<evidence type="ECO:0000313" key="5">
    <source>
        <dbReference type="EMBL" id="MDJ1371365.1"/>
    </source>
</evidence>
<dbReference type="PROSITE" id="PS50110">
    <property type="entry name" value="RESPONSE_REGULATORY"/>
    <property type="match status" value="1"/>
</dbReference>
<dbReference type="InterPro" id="IPR058245">
    <property type="entry name" value="NreC/VraR/RcsB-like_REC"/>
</dbReference>
<dbReference type="RefSeq" id="WP_051266834.1">
    <property type="nucleotide sequence ID" value="NZ_CP028426.1"/>
</dbReference>
<keyword evidence="5" id="KW-0238">DNA-binding</keyword>
<dbReference type="InterPro" id="IPR011006">
    <property type="entry name" value="CheY-like_superfamily"/>
</dbReference>
<comment type="caution">
    <text evidence="5">The sequence shown here is derived from an EMBL/GenBank/DDBJ whole genome shotgun (WGS) entry which is preliminary data.</text>
</comment>
<feature type="domain" description="Response regulatory" evidence="4">
    <location>
        <begin position="3"/>
        <end position="121"/>
    </location>
</feature>
<dbReference type="SUPFAM" id="SSF52172">
    <property type="entry name" value="CheY-like"/>
    <property type="match status" value="1"/>
</dbReference>
<dbReference type="InterPro" id="IPR050595">
    <property type="entry name" value="Bact_response_regulator"/>
</dbReference>
<dbReference type="CDD" id="cd17535">
    <property type="entry name" value="REC_NarL-like"/>
    <property type="match status" value="1"/>
</dbReference>
<dbReference type="Proteomes" id="UP001170379">
    <property type="component" value="Unassembled WGS sequence"/>
</dbReference>
<dbReference type="Pfam" id="PF00072">
    <property type="entry name" value="Response_reg"/>
    <property type="match status" value="1"/>
</dbReference>
<dbReference type="GO" id="GO:0003677">
    <property type="term" value="F:DNA binding"/>
    <property type="evidence" value="ECO:0007669"/>
    <property type="project" value="UniProtKB-KW"/>
</dbReference>
<evidence type="ECO:0000259" key="4">
    <source>
        <dbReference type="PROSITE" id="PS50110"/>
    </source>
</evidence>
<dbReference type="PANTHER" id="PTHR44591:SF14">
    <property type="entry name" value="PROTEIN PILG"/>
    <property type="match status" value="1"/>
</dbReference>
<comment type="caution">
    <text evidence="3">Lacks conserved residue(s) required for the propagation of feature annotation.</text>
</comment>
<keyword evidence="2" id="KW-0902">Two-component regulatory system</keyword>
<evidence type="ECO:0000256" key="3">
    <source>
        <dbReference type="PROSITE-ProRule" id="PRU00169"/>
    </source>
</evidence>
<dbReference type="PANTHER" id="PTHR44591">
    <property type="entry name" value="STRESS RESPONSE REGULATOR PROTEIN 1"/>
    <property type="match status" value="1"/>
</dbReference>
<evidence type="ECO:0000256" key="2">
    <source>
        <dbReference type="ARBA" id="ARBA00023012"/>
    </source>
</evidence>